<organism evidence="1 2">
    <name type="scientific">Jiangella asiatica</name>
    <dbReference type="NCBI Taxonomy" id="2530372"/>
    <lineage>
        <taxon>Bacteria</taxon>
        <taxon>Bacillati</taxon>
        <taxon>Actinomycetota</taxon>
        <taxon>Actinomycetes</taxon>
        <taxon>Jiangellales</taxon>
        <taxon>Jiangellaceae</taxon>
        <taxon>Jiangella</taxon>
    </lineage>
</organism>
<evidence type="ECO:0000313" key="2">
    <source>
        <dbReference type="Proteomes" id="UP000294739"/>
    </source>
</evidence>
<dbReference type="OrthoDB" id="5111285at2"/>
<accession>A0A4R5CW97</accession>
<dbReference type="InParanoid" id="A0A4R5CW97"/>
<dbReference type="AlphaFoldDB" id="A0A4R5CW97"/>
<dbReference type="Proteomes" id="UP000294739">
    <property type="component" value="Unassembled WGS sequence"/>
</dbReference>
<evidence type="ECO:0000313" key="1">
    <source>
        <dbReference type="EMBL" id="TDE02804.1"/>
    </source>
</evidence>
<dbReference type="EMBL" id="SMKZ01000034">
    <property type="protein sequence ID" value="TDE02804.1"/>
    <property type="molecule type" value="Genomic_DNA"/>
</dbReference>
<sequence>MYDAARAPGVLIDPRHLATNVAVPSLTAGKSSLHLLPDRVLLRDGKHYTDIDYRHLRTHGYQQRFIENPGRIPRDARQIDQTSQYVNVKGGPDRRFSNNPVLPIMLYGNIDLSSQHGLDWRLQISRADAATVIADALVDAPAVEEAN</sequence>
<comment type="caution">
    <text evidence="1">The sequence shown here is derived from an EMBL/GenBank/DDBJ whole genome shotgun (WGS) entry which is preliminary data.</text>
</comment>
<gene>
    <name evidence="1" type="ORF">E1269_21155</name>
</gene>
<dbReference type="RefSeq" id="WP_131898215.1">
    <property type="nucleotide sequence ID" value="NZ_SMKZ01000034.1"/>
</dbReference>
<keyword evidence="2" id="KW-1185">Reference proteome</keyword>
<proteinExistence type="predicted"/>
<name>A0A4R5CW97_9ACTN</name>
<protein>
    <submittedName>
        <fullName evidence="1">Uncharacterized protein</fullName>
    </submittedName>
</protein>
<reference evidence="1 2" key="1">
    <citation type="submission" date="2019-03" db="EMBL/GenBank/DDBJ databases">
        <title>Draft genome sequences of novel Actinobacteria.</title>
        <authorList>
            <person name="Sahin N."/>
            <person name="Ay H."/>
            <person name="Saygin H."/>
        </authorList>
    </citation>
    <scope>NUCLEOTIDE SEQUENCE [LARGE SCALE GENOMIC DNA]</scope>
    <source>
        <strain evidence="1 2">5K138</strain>
    </source>
</reference>